<evidence type="ECO:0000256" key="1">
    <source>
        <dbReference type="SAM" id="SignalP"/>
    </source>
</evidence>
<protein>
    <submittedName>
        <fullName evidence="2">Uncharacterized protein</fullName>
    </submittedName>
</protein>
<feature type="signal peptide" evidence="1">
    <location>
        <begin position="1"/>
        <end position="22"/>
    </location>
</feature>
<dbReference type="Proteomes" id="UP001596111">
    <property type="component" value="Unassembled WGS sequence"/>
</dbReference>
<proteinExistence type="predicted"/>
<reference evidence="3" key="1">
    <citation type="journal article" date="2019" name="Int. J. Syst. Evol. Microbiol.">
        <title>The Global Catalogue of Microorganisms (GCM) 10K type strain sequencing project: providing services to taxonomists for standard genome sequencing and annotation.</title>
        <authorList>
            <consortium name="The Broad Institute Genomics Platform"/>
            <consortium name="The Broad Institute Genome Sequencing Center for Infectious Disease"/>
            <person name="Wu L."/>
            <person name="Ma J."/>
        </authorList>
    </citation>
    <scope>NUCLEOTIDE SEQUENCE [LARGE SCALE GENOMIC DNA]</scope>
    <source>
        <strain evidence="3">CGMCC 1.13587</strain>
    </source>
</reference>
<sequence length="315" mass="33278">MKMRFLAAISLVTAFWSLSAAATSHSVVCNGCTSIQTRQLVQGSPTGDYFVYDMLNRKITHYGITGFDIDHQIITNVTITPAVQTQFNWVQQLFDVTGTLDIEIPYSNSTATKVASVNTLHASAMYSPPSVVVKTATPLGAPASAFDLINTPANQAAAIAAMQSQHPWGNASLVIQTALASFTSHFTVAQAIYPVPTIITVTFTFSDASTSQITWNVNANRWDYVPGSGRDAVGNPIPENPDQAVGGAANRQNYVFPNTPDGVSAALSQSQNFSNIGLPVGEPVFRSGSNWGVACVRVGGPTADTASVSCTATPL</sequence>
<accession>A0ABW0T343</accession>
<keyword evidence="3" id="KW-1185">Reference proteome</keyword>
<dbReference type="RefSeq" id="WP_377330339.1">
    <property type="nucleotide sequence ID" value="NZ_JBHSNG010000051.1"/>
</dbReference>
<evidence type="ECO:0000313" key="3">
    <source>
        <dbReference type="Proteomes" id="UP001596111"/>
    </source>
</evidence>
<keyword evidence="1" id="KW-0732">Signal</keyword>
<comment type="caution">
    <text evidence="2">The sequence shown here is derived from an EMBL/GenBank/DDBJ whole genome shotgun (WGS) entry which is preliminary data.</text>
</comment>
<dbReference type="EMBL" id="JBHSNG010000051">
    <property type="protein sequence ID" value="MFC5583380.1"/>
    <property type="molecule type" value="Genomic_DNA"/>
</dbReference>
<name>A0ABW0T343_9GAMM</name>
<gene>
    <name evidence="2" type="ORF">ACFPPB_19895</name>
</gene>
<organism evidence="2 3">
    <name type="scientific">Rhodanobacter terrae</name>
    <dbReference type="NCBI Taxonomy" id="418647"/>
    <lineage>
        <taxon>Bacteria</taxon>
        <taxon>Pseudomonadati</taxon>
        <taxon>Pseudomonadota</taxon>
        <taxon>Gammaproteobacteria</taxon>
        <taxon>Lysobacterales</taxon>
        <taxon>Rhodanobacteraceae</taxon>
        <taxon>Rhodanobacter</taxon>
    </lineage>
</organism>
<feature type="chain" id="PRO_5046242522" evidence="1">
    <location>
        <begin position="23"/>
        <end position="315"/>
    </location>
</feature>
<evidence type="ECO:0000313" key="2">
    <source>
        <dbReference type="EMBL" id="MFC5583380.1"/>
    </source>
</evidence>